<reference evidence="1" key="1">
    <citation type="submission" date="2022-05" db="EMBL/GenBank/DDBJ databases">
        <title>Chromosome-level genome of Chaenocephalus aceratus.</title>
        <authorList>
            <person name="Park H."/>
        </authorList>
    </citation>
    <scope>NUCLEOTIDE SEQUENCE</scope>
    <source>
        <strain evidence="1">KU_202001</strain>
    </source>
</reference>
<name>A0ACB9X1L5_CHAAC</name>
<feature type="non-terminal residue" evidence="1">
    <location>
        <position position="183"/>
    </location>
</feature>
<evidence type="ECO:0000313" key="1">
    <source>
        <dbReference type="EMBL" id="KAI4819963.1"/>
    </source>
</evidence>
<feature type="non-terminal residue" evidence="1">
    <location>
        <position position="1"/>
    </location>
</feature>
<evidence type="ECO:0000313" key="2">
    <source>
        <dbReference type="Proteomes" id="UP001057452"/>
    </source>
</evidence>
<organism evidence="1 2">
    <name type="scientific">Chaenocephalus aceratus</name>
    <name type="common">Blackfin icefish</name>
    <name type="synonym">Chaenichthys aceratus</name>
    <dbReference type="NCBI Taxonomy" id="36190"/>
    <lineage>
        <taxon>Eukaryota</taxon>
        <taxon>Metazoa</taxon>
        <taxon>Chordata</taxon>
        <taxon>Craniata</taxon>
        <taxon>Vertebrata</taxon>
        <taxon>Euteleostomi</taxon>
        <taxon>Actinopterygii</taxon>
        <taxon>Neopterygii</taxon>
        <taxon>Teleostei</taxon>
        <taxon>Neoteleostei</taxon>
        <taxon>Acanthomorphata</taxon>
        <taxon>Eupercaria</taxon>
        <taxon>Perciformes</taxon>
        <taxon>Notothenioidei</taxon>
        <taxon>Channichthyidae</taxon>
        <taxon>Chaenocephalus</taxon>
    </lineage>
</organism>
<dbReference type="Proteomes" id="UP001057452">
    <property type="component" value="Chromosome 9"/>
</dbReference>
<gene>
    <name evidence="1" type="ORF">KUCAC02_027963</name>
</gene>
<keyword evidence="2" id="KW-1185">Reference proteome</keyword>
<comment type="caution">
    <text evidence="1">The sequence shown here is derived from an EMBL/GenBank/DDBJ whole genome shotgun (WGS) entry which is preliminary data.</text>
</comment>
<proteinExistence type="predicted"/>
<accession>A0ACB9X1L5</accession>
<dbReference type="EMBL" id="CM043793">
    <property type="protein sequence ID" value="KAI4819963.1"/>
    <property type="molecule type" value="Genomic_DNA"/>
</dbReference>
<sequence length="183" mass="19996">HSFSTSLPSSVLVFQIPPSSLPPLPCSCTPCWANFRASSLDPRIQMEVFLHPCLAEEHLSWMCSTEHSNTPSGHVKGVLEGREGGALRKADSTGITTASHTRPSETMQRSGMVAHYTQPHSEHPGEAAEVALEPEWSTVEEKEAHSKHWEPADDSPCVTHCLDEGKSNRKGSLKKVPVQRGPK</sequence>
<protein>
    <submittedName>
        <fullName evidence="1">Uncharacterized protein</fullName>
    </submittedName>
</protein>